<organism evidence="1 2">
    <name type="scientific">Colletotrichum destructivum</name>
    <dbReference type="NCBI Taxonomy" id="34406"/>
    <lineage>
        <taxon>Eukaryota</taxon>
        <taxon>Fungi</taxon>
        <taxon>Dikarya</taxon>
        <taxon>Ascomycota</taxon>
        <taxon>Pezizomycotina</taxon>
        <taxon>Sordariomycetes</taxon>
        <taxon>Hypocreomycetidae</taxon>
        <taxon>Glomerellales</taxon>
        <taxon>Glomerellaceae</taxon>
        <taxon>Colletotrichum</taxon>
        <taxon>Colletotrichum destructivum species complex</taxon>
    </lineage>
</organism>
<sequence>MEAWQFMTGTRPCLGGDLWQEVAGQASFEQPEQGRAIVFILHDWWSSCNLVQDVGVAPAIRIRRHPSFLSAGWPAVSGPVCSPGLSERPVCILTAHLADNCHALVPPSCSLASSWTY</sequence>
<name>A0AAX4IKV3_9PEZI</name>
<evidence type="ECO:0000313" key="2">
    <source>
        <dbReference type="Proteomes" id="UP001322277"/>
    </source>
</evidence>
<evidence type="ECO:0000313" key="1">
    <source>
        <dbReference type="EMBL" id="WQF83546.1"/>
    </source>
</evidence>
<proteinExistence type="predicted"/>
<accession>A0AAX4IKV3</accession>
<dbReference type="KEGG" id="cdet:87945063"/>
<gene>
    <name evidence="1" type="ORF">CDEST_08560</name>
</gene>
<dbReference type="AlphaFoldDB" id="A0AAX4IKV3"/>
<dbReference type="Proteomes" id="UP001322277">
    <property type="component" value="Chromosome 5"/>
</dbReference>
<dbReference type="EMBL" id="CP137309">
    <property type="protein sequence ID" value="WQF83546.1"/>
    <property type="molecule type" value="Genomic_DNA"/>
</dbReference>
<reference evidence="2" key="1">
    <citation type="journal article" date="2023" name="bioRxiv">
        <title>Complete genome of the Medicago anthracnose fungus, Colletotrichum destructivum, reveals a mini-chromosome-like region within a core chromosome.</title>
        <authorList>
            <person name="Lapalu N."/>
            <person name="Simon A."/>
            <person name="Lu A."/>
            <person name="Plaumann P.-L."/>
            <person name="Amselem J."/>
            <person name="Pigne S."/>
            <person name="Auger A."/>
            <person name="Koch C."/>
            <person name="Dallery J.-F."/>
            <person name="O'Connell R.J."/>
        </authorList>
    </citation>
    <scope>NUCLEOTIDE SEQUENCE [LARGE SCALE GENOMIC DNA]</scope>
    <source>
        <strain evidence="2">CBS 520.97</strain>
    </source>
</reference>
<protein>
    <submittedName>
        <fullName evidence="1">Uncharacterized protein</fullName>
    </submittedName>
</protein>
<dbReference type="GeneID" id="87945063"/>
<keyword evidence="2" id="KW-1185">Reference proteome</keyword>
<dbReference type="RefSeq" id="XP_062780770.1">
    <property type="nucleotide sequence ID" value="XM_062924719.1"/>
</dbReference>